<evidence type="ECO:0000256" key="8">
    <source>
        <dbReference type="ARBA" id="ARBA00023033"/>
    </source>
</evidence>
<reference evidence="11" key="1">
    <citation type="submission" date="2021-01" db="EMBL/GenBank/DDBJ databases">
        <authorList>
            <person name="Kaushik A."/>
        </authorList>
    </citation>
    <scope>NUCLEOTIDE SEQUENCE</scope>
    <source>
        <strain evidence="11">AG5</strain>
    </source>
</reference>
<feature type="transmembrane region" description="Helical" evidence="10">
    <location>
        <begin position="6"/>
        <end position="24"/>
    </location>
</feature>
<comment type="similarity">
    <text evidence="3">Belongs to the cytochrome P450 family.</text>
</comment>
<dbReference type="InterPro" id="IPR050364">
    <property type="entry name" value="Cytochrome_P450_fung"/>
</dbReference>
<evidence type="ECO:0000256" key="6">
    <source>
        <dbReference type="ARBA" id="ARBA00023002"/>
    </source>
</evidence>
<evidence type="ECO:0000256" key="5">
    <source>
        <dbReference type="ARBA" id="ARBA00022723"/>
    </source>
</evidence>
<dbReference type="GO" id="GO:0016705">
    <property type="term" value="F:oxidoreductase activity, acting on paired donors, with incorporation or reduction of molecular oxygen"/>
    <property type="evidence" value="ECO:0007669"/>
    <property type="project" value="InterPro"/>
</dbReference>
<evidence type="ECO:0000256" key="1">
    <source>
        <dbReference type="ARBA" id="ARBA00001971"/>
    </source>
</evidence>
<organism evidence="11 12">
    <name type="scientific">Rhizoctonia solani</name>
    <dbReference type="NCBI Taxonomy" id="456999"/>
    <lineage>
        <taxon>Eukaryota</taxon>
        <taxon>Fungi</taxon>
        <taxon>Dikarya</taxon>
        <taxon>Basidiomycota</taxon>
        <taxon>Agaricomycotina</taxon>
        <taxon>Agaricomycetes</taxon>
        <taxon>Cantharellales</taxon>
        <taxon>Ceratobasidiaceae</taxon>
        <taxon>Rhizoctonia</taxon>
    </lineage>
</organism>
<comment type="caution">
    <text evidence="11">The sequence shown here is derived from an EMBL/GenBank/DDBJ whole genome shotgun (WGS) entry which is preliminary data.</text>
</comment>
<proteinExistence type="inferred from homology"/>
<dbReference type="EMBL" id="CAJNJQ010001903">
    <property type="protein sequence ID" value="CAE7154188.1"/>
    <property type="molecule type" value="Genomic_DNA"/>
</dbReference>
<keyword evidence="10" id="KW-0812">Transmembrane</keyword>
<dbReference type="SUPFAM" id="SSF48264">
    <property type="entry name" value="Cytochrome P450"/>
    <property type="match status" value="1"/>
</dbReference>
<keyword evidence="4 9" id="KW-0349">Heme</keyword>
<evidence type="ECO:0008006" key="13">
    <source>
        <dbReference type="Google" id="ProtNLM"/>
    </source>
</evidence>
<keyword evidence="10" id="KW-0472">Membrane</keyword>
<dbReference type="CDD" id="cd11065">
    <property type="entry name" value="CYP64-like"/>
    <property type="match status" value="1"/>
</dbReference>
<dbReference type="PANTHER" id="PTHR46300">
    <property type="entry name" value="P450, PUTATIVE (EUROFUNG)-RELATED-RELATED"/>
    <property type="match status" value="1"/>
</dbReference>
<dbReference type="InterPro" id="IPR002401">
    <property type="entry name" value="Cyt_P450_E_grp-I"/>
</dbReference>
<dbReference type="PRINTS" id="PR00463">
    <property type="entry name" value="EP450I"/>
</dbReference>
<keyword evidence="8" id="KW-0503">Monooxygenase</keyword>
<evidence type="ECO:0000256" key="7">
    <source>
        <dbReference type="ARBA" id="ARBA00023004"/>
    </source>
</evidence>
<evidence type="ECO:0000313" key="11">
    <source>
        <dbReference type="EMBL" id="CAE7154188.1"/>
    </source>
</evidence>
<keyword evidence="10" id="KW-1133">Transmembrane helix</keyword>
<evidence type="ECO:0000256" key="9">
    <source>
        <dbReference type="PIRSR" id="PIRSR602401-1"/>
    </source>
</evidence>
<dbReference type="InterPro" id="IPR036396">
    <property type="entry name" value="Cyt_P450_sf"/>
</dbReference>
<comment type="pathway">
    <text evidence="2">Secondary metabolite biosynthesis.</text>
</comment>
<dbReference type="Proteomes" id="UP000663827">
    <property type="component" value="Unassembled WGS sequence"/>
</dbReference>
<comment type="cofactor">
    <cofactor evidence="1 9">
        <name>heme</name>
        <dbReference type="ChEBI" id="CHEBI:30413"/>
    </cofactor>
</comment>
<keyword evidence="7 9" id="KW-0408">Iron</keyword>
<feature type="binding site" description="axial binding residue" evidence="9">
    <location>
        <position position="452"/>
    </location>
    <ligand>
        <name>heme</name>
        <dbReference type="ChEBI" id="CHEBI:30413"/>
    </ligand>
    <ligandPart>
        <name>Fe</name>
        <dbReference type="ChEBI" id="CHEBI:18248"/>
    </ligandPart>
</feature>
<dbReference type="InterPro" id="IPR001128">
    <property type="entry name" value="Cyt_P450"/>
</dbReference>
<name>A0A8H3E1L0_9AGAM</name>
<evidence type="ECO:0000256" key="3">
    <source>
        <dbReference type="ARBA" id="ARBA00010617"/>
    </source>
</evidence>
<dbReference type="Pfam" id="PF00067">
    <property type="entry name" value="p450"/>
    <property type="match status" value="1"/>
</dbReference>
<dbReference type="GO" id="GO:0004497">
    <property type="term" value="F:monooxygenase activity"/>
    <property type="evidence" value="ECO:0007669"/>
    <property type="project" value="UniProtKB-KW"/>
</dbReference>
<sequence length="525" mass="59282">MTSSRAGLNVGLTSLALVLLWRWMRRPKFHHPPSPASLPIVGNLFSIPPDHEHVAFAKLGEQLKSDIVFLDIFGHKLLILNSAKAAIELLEKRSALYSDRPVIPMIVEPGLMNWSRNVSIIGYGDIWRHYRRIMGNWLNTRAVTQFNSLQERQARWLLQRLLSVTAAGHTQLFEHVKEEFFFVMGSLMLQLAYGYKPQDSQDRFMKGLQLAFHNVFSAGMQTNFLVNTFPALSKIPDWLPGTDWKRIGKEWGVQQDRAKTEPYEWLKAQVASGTHRPSLLAPLLQDHSLVSGLSPMERDDRLKEVGILMFGGGTDTSAMFLVCLVAAMVLNPHVQARAQQELDSVLGPGVLPSVSDKEQLPYVRNVVSEVLRLYPVLPLAVAHTCFRDDIYRGYDIQKGTTIIGNVWAIGRDPLLYEEPELFNPDRYLDPDVPQSPAFGWGRRPLEPATRKCPGLHFAETSIFIAAASILSVFTFSKKKDNNGKEIVPKIELERNSLALELKPFEFDFNPRSDAHRRLILGSLGE</sequence>
<accession>A0A8H3E1L0</accession>
<evidence type="ECO:0000256" key="10">
    <source>
        <dbReference type="SAM" id="Phobius"/>
    </source>
</evidence>
<evidence type="ECO:0000256" key="4">
    <source>
        <dbReference type="ARBA" id="ARBA00022617"/>
    </source>
</evidence>
<dbReference type="GO" id="GO:0020037">
    <property type="term" value="F:heme binding"/>
    <property type="evidence" value="ECO:0007669"/>
    <property type="project" value="InterPro"/>
</dbReference>
<evidence type="ECO:0000313" key="12">
    <source>
        <dbReference type="Proteomes" id="UP000663827"/>
    </source>
</evidence>
<evidence type="ECO:0000256" key="2">
    <source>
        <dbReference type="ARBA" id="ARBA00005179"/>
    </source>
</evidence>
<dbReference type="AlphaFoldDB" id="A0A8H3E1L0"/>
<dbReference type="GO" id="GO:0005506">
    <property type="term" value="F:iron ion binding"/>
    <property type="evidence" value="ECO:0007669"/>
    <property type="project" value="InterPro"/>
</dbReference>
<protein>
    <recommendedName>
        <fullName evidence="13">O-methylsterigmatocystin oxidoreductase</fullName>
    </recommendedName>
</protein>
<dbReference type="PANTHER" id="PTHR46300:SF7">
    <property type="entry name" value="P450, PUTATIVE (EUROFUNG)-RELATED"/>
    <property type="match status" value="1"/>
</dbReference>
<gene>
    <name evidence="11" type="ORF">RDB_LOCUS91984</name>
</gene>
<dbReference type="Gene3D" id="1.10.630.10">
    <property type="entry name" value="Cytochrome P450"/>
    <property type="match status" value="1"/>
</dbReference>
<keyword evidence="5 9" id="KW-0479">Metal-binding</keyword>
<keyword evidence="6" id="KW-0560">Oxidoreductase</keyword>